<organism evidence="1 2">
    <name type="scientific">Leptospira alstonii serovar Sichuan str. 79601</name>
    <dbReference type="NCBI Taxonomy" id="1218565"/>
    <lineage>
        <taxon>Bacteria</taxon>
        <taxon>Pseudomonadati</taxon>
        <taxon>Spirochaetota</taxon>
        <taxon>Spirochaetia</taxon>
        <taxon>Leptospirales</taxon>
        <taxon>Leptospiraceae</taxon>
        <taxon>Leptospira</taxon>
    </lineage>
</organism>
<proteinExistence type="predicted"/>
<dbReference type="PATRIC" id="fig|1218565.3.peg.1107"/>
<protein>
    <submittedName>
        <fullName evidence="1">Uncharacterized protein</fullName>
    </submittedName>
</protein>
<dbReference type="AlphaFoldDB" id="M6CXX5"/>
<name>M6CXX5_9LEPT</name>
<dbReference type="OrthoDB" id="9968495at2"/>
<evidence type="ECO:0000313" key="2">
    <source>
        <dbReference type="Proteomes" id="UP000011988"/>
    </source>
</evidence>
<dbReference type="RefSeq" id="WP_017807663.1">
    <property type="nucleotide sequence ID" value="NZ_ANIK01000020.1"/>
</dbReference>
<accession>M6CXX5</accession>
<dbReference type="EMBL" id="ANIK01000020">
    <property type="protein sequence ID" value="EMJ96529.1"/>
    <property type="molecule type" value="Genomic_DNA"/>
</dbReference>
<dbReference type="Proteomes" id="UP000011988">
    <property type="component" value="Unassembled WGS sequence"/>
</dbReference>
<gene>
    <name evidence="1" type="ORF">LEP1GSC194_2276</name>
</gene>
<reference evidence="1 2" key="1">
    <citation type="submission" date="2013-01" db="EMBL/GenBank/DDBJ databases">
        <authorList>
            <person name="Harkins D.M."/>
            <person name="Durkin A.S."/>
            <person name="Brinkac L.M."/>
            <person name="Haft D.H."/>
            <person name="Selengut J.D."/>
            <person name="Sanka R."/>
            <person name="DePew J."/>
            <person name="Purushe J."/>
            <person name="Galloway R.L."/>
            <person name="Vinetz J.M."/>
            <person name="Sutton G.G."/>
            <person name="Nierman W.C."/>
            <person name="Fouts D.E."/>
        </authorList>
    </citation>
    <scope>NUCLEOTIDE SEQUENCE [LARGE SCALE GENOMIC DNA]</scope>
    <source>
        <strain evidence="1 2">79601</strain>
    </source>
</reference>
<sequence>MGSNLAIKKNFHKKIEGRKQKIKRIKGILKNLNLSELAEVEEFAEFLLMCSIEQEQLSDAWADMNLPVQNPQKPKLRLVK</sequence>
<comment type="caution">
    <text evidence="1">The sequence shown here is derived from an EMBL/GenBank/DDBJ whole genome shotgun (WGS) entry which is preliminary data.</text>
</comment>
<evidence type="ECO:0000313" key="1">
    <source>
        <dbReference type="EMBL" id="EMJ96529.1"/>
    </source>
</evidence>